<dbReference type="AlphaFoldDB" id="A0A061SGK7"/>
<name>A0A061SGK7_9CHLO</name>
<dbReference type="InterPro" id="IPR036770">
    <property type="entry name" value="Ankyrin_rpt-contain_sf"/>
</dbReference>
<accession>A0A061SGK7</accession>
<proteinExistence type="predicted"/>
<dbReference type="Gene3D" id="1.25.40.20">
    <property type="entry name" value="Ankyrin repeat-containing domain"/>
    <property type="match status" value="1"/>
</dbReference>
<reference evidence="1" key="1">
    <citation type="submission" date="2014-05" db="EMBL/GenBank/DDBJ databases">
        <title>The transcriptome of the halophilic microalga Tetraselmis sp. GSL018 isolated from the Great Salt Lake, Utah.</title>
        <authorList>
            <person name="Jinkerson R.E."/>
            <person name="D'Adamo S."/>
            <person name="Posewitz M.C."/>
        </authorList>
    </citation>
    <scope>NUCLEOTIDE SEQUENCE</scope>
    <source>
        <strain evidence="1">GSL018</strain>
    </source>
</reference>
<dbReference type="SUPFAM" id="SSF48403">
    <property type="entry name" value="Ankyrin repeat"/>
    <property type="match status" value="1"/>
</dbReference>
<gene>
    <name evidence="1" type="ORF">TSPGSL018_6351</name>
</gene>
<organism evidence="1">
    <name type="scientific">Tetraselmis sp. GSL018</name>
    <dbReference type="NCBI Taxonomy" id="582737"/>
    <lineage>
        <taxon>Eukaryota</taxon>
        <taxon>Viridiplantae</taxon>
        <taxon>Chlorophyta</taxon>
        <taxon>core chlorophytes</taxon>
        <taxon>Chlorodendrophyceae</taxon>
        <taxon>Chlorodendrales</taxon>
        <taxon>Chlorodendraceae</taxon>
        <taxon>Tetraselmis</taxon>
    </lineage>
</organism>
<dbReference type="EMBL" id="GBEZ01002943">
    <property type="protein sequence ID" value="JAC82154.1"/>
    <property type="molecule type" value="Transcribed_RNA"/>
</dbReference>
<evidence type="ECO:0000313" key="1">
    <source>
        <dbReference type="EMBL" id="JAC82154.1"/>
    </source>
</evidence>
<dbReference type="SMART" id="SM00248">
    <property type="entry name" value="ANK"/>
    <property type="match status" value="2"/>
</dbReference>
<dbReference type="InterPro" id="IPR002110">
    <property type="entry name" value="Ankyrin_rpt"/>
</dbReference>
<dbReference type="Pfam" id="PF12796">
    <property type="entry name" value="Ank_2"/>
    <property type="match status" value="1"/>
</dbReference>
<protein>
    <submittedName>
        <fullName evidence="1">Uncharacterized protein</fullName>
    </submittedName>
</protein>
<sequence length="559" mass="63309">MRLTRKYPIRGRERFALREESLSRRTDLSYLGNRIVLVTEGPRPDSPILTTFRSPSRRCWRWMLSDDCNNGPYKGLVGPFQPETFASETELAIFNTFGDSVTSLRVDQRQGSLRLAYGVTKQHLRSLTTASQEAEEDAPFTFEVVGVAVKLSDRLEPDPEALKIERAELQIPRQPSRSNLPGRFLEWTQQGNKGYLVEMPDQEKNGVALNNLLAALQDLATRFGAKVSSFAPELGPLTGVWVTSEQQDSNSHYDNELLIFHIPEEAEQVCGSVLMAEYTSARAASSDWWVSIGVGYVRPVSSLPLAQSLGSEVYGVSVRLLPQAKNSHGEIRHMPPKEHIRFIFRATHLPSSSSTPQKAIVEQLQRYTHNNVVYSRLSAHDPQTIEPLSVTTHLAPAVSQARAHGLLKYDIWFAASLGDTEGFQRFIQDDPEHLIQVSELLRRPSPMGDMQPLLLACSHGNLNIVRIIYELSMNPRYAVHMQLRREGIGSTALGWAACHSHWDVVRFLIETVDAPIDENTRGKLERPQRNETGEERQLREMRWRMLLEIDEQFRQPSRP</sequence>